<dbReference type="AlphaFoldDB" id="A0A4Y9YFU6"/>
<keyword evidence="5" id="KW-0067">ATP-binding</keyword>
<evidence type="ECO:0000313" key="15">
    <source>
        <dbReference type="Proteomes" id="UP000298327"/>
    </source>
</evidence>
<evidence type="ECO:0000313" key="14">
    <source>
        <dbReference type="EMBL" id="TFY61426.1"/>
    </source>
</evidence>
<dbReference type="STRING" id="205917.A0A4Y9YFU6"/>
<dbReference type="GO" id="GO:0030983">
    <property type="term" value="F:mismatched DNA binding"/>
    <property type="evidence" value="ECO:0007669"/>
    <property type="project" value="UniProtKB-UniRule"/>
</dbReference>
<dbReference type="GO" id="GO:0140664">
    <property type="term" value="F:ATP-dependent DNA damage sensor activity"/>
    <property type="evidence" value="ECO:0007669"/>
    <property type="project" value="InterPro"/>
</dbReference>
<keyword evidence="4" id="KW-0227">DNA damage</keyword>
<sequence length="1113" mass="123775">MSKGKGRKLGPTRQPMISSFFQTSSPARRPFSPIVIDLTDSEDEARRPTKKQRTQANLFLPGTPSPPPEQAASTTPVRRSGGAAEQWRFNPATPGESPVQPERSAEEEAARKKRRQQFAKKLLKENSAFIQKPRVVLASEADSDVMEVDGGGAAEKGSDASGSESDDKFKELEEMFSHKSGKKEKGKAKAPKAAPKRTKKPPEELGPSGLPYTALEQQVRSLKKKHPGILLMVEVGYKYRFFGEDAKVAGKEMGIVCYPDRNFDTASIPAHRRDIHLKKLLSKGHKVGIVEQTETAALKKVGDNRNAPFERVLTHLYTATTYVDEMDSVDDVDRSAPLLMCLVEELRGGMGVDEKVAIGMVILCPSTGDVTWDHFEDGHMRTELETRMIHTKPAELLLPQTKLSKPTERMLAHFAGNTTFGHSIRIERYKTQMSYTEAFESVSEFYTRKTQSPNASESFTSGRLMATVTDFPHPVTIALAQCIKYLSAFGIEDALLATRFFSVFTTKAHMILNGNTLTNLEIYQNDTDYTKRGSLMWILDQTKTKFGSRLLRNWVGKPLVDMQLLQERINAVEELVDSPSMKSIRLRSLLEGLPDLAKGLCRIQYGKCTSKELAILLPAFNKVATTFSDFGENPSDVGFNSPLLNDIFFALPKLREPIQSVIADIYLKHALEGNMDLLWIDSEKYPKVADAKTSIQDNELQLDIELKSIRRILKRPSLQWTTVSGEEYLVEVSRADDRIVPIDWNVISSTKKVRRYRSPIVKGHVEERHRLQETLEAEARTAYLSFLEEITQNHYAILRDTVNKLAIADCLNSLAHVAASQGYVKPTFTDIDKLHIVGGRHPMVEALLSDPFISNDIRMGGVNHSRSKIITGPNMGGKSSAVRMVALIAIMAQVGSYVPATEVTLSLSDGVLTRMGASDELARGRSTFMVEMSETSDILLNATSKSLVILDELGRGTSTFDGMAIAQAVLQHLVEVKRCKTLFITHYPLVATDMERRFPKDLQNLHMGFTEDTRMNGIREITFLYRLTPGIATGSFGIECARLAGLPEGILGAASSQAEKLRVLVEERSKRNKLRKAGRLLTQCMNETSSDIAASLQELRITVDSLKSDTVTL</sequence>
<dbReference type="InterPro" id="IPR007860">
    <property type="entry name" value="DNA_mmatch_repair_MutS_con_dom"/>
</dbReference>
<dbReference type="Proteomes" id="UP000298327">
    <property type="component" value="Unassembled WGS sequence"/>
</dbReference>
<evidence type="ECO:0000256" key="11">
    <source>
        <dbReference type="ARBA" id="ARBA00073774"/>
    </source>
</evidence>
<evidence type="ECO:0000256" key="5">
    <source>
        <dbReference type="ARBA" id="ARBA00022840"/>
    </source>
</evidence>
<evidence type="ECO:0000256" key="3">
    <source>
        <dbReference type="ARBA" id="ARBA00022741"/>
    </source>
</evidence>
<accession>A0A4Y9YFU6</accession>
<dbReference type="FunFam" id="3.40.1170.10:FF:000004">
    <property type="entry name" value="DNA mismatch repair protein"/>
    <property type="match status" value="1"/>
</dbReference>
<dbReference type="OrthoDB" id="121051at2759"/>
<feature type="compositionally biased region" description="Basic residues" evidence="12">
    <location>
        <begin position="1"/>
        <end position="10"/>
    </location>
</feature>
<comment type="function">
    <text evidence="8">Component of the post-replicative DNA mismatch repair system (MMR). Heterodimerizes with MSH2 to form MutS beta, which binds to DNA mismatches thereby initiating DNA repair. MSH3 provides substrate-binding and substrate specificity to the complex. When bound, the MutS beta heterodimer bends the DNA helix and shields approximately 20 base pairs. Acts mainly to repair insertion-deletion loops (IDLs) from 2 to 13 nucleotides in size, but can also repair base-base and single insertion-deletion mismatches that occur during replication. After mismatch binding, forms a ternary complex with the MutL alpha heterodimer, which is thought to be responsible for directing the downstream MMR events, including strand discrimination, excision, and resynthesis. ATP binding and hydrolysis play a pivotal role in mismatch repair functions.</text>
</comment>
<dbReference type="SUPFAM" id="SSF52540">
    <property type="entry name" value="P-loop containing nucleoside triphosphate hydrolases"/>
    <property type="match status" value="1"/>
</dbReference>
<evidence type="ECO:0000256" key="2">
    <source>
        <dbReference type="ARBA" id="ARBA00022151"/>
    </source>
</evidence>
<evidence type="ECO:0000256" key="12">
    <source>
        <dbReference type="SAM" id="MobiDB-lite"/>
    </source>
</evidence>
<dbReference type="InterPro" id="IPR045076">
    <property type="entry name" value="MutS"/>
</dbReference>
<comment type="similarity">
    <text evidence="1">Belongs to the DNA mismatch repair MutS family. MSH3 subfamily.</text>
</comment>
<feature type="compositionally biased region" description="Basic and acidic residues" evidence="12">
    <location>
        <begin position="165"/>
        <end position="177"/>
    </location>
</feature>
<dbReference type="SMART" id="SM00534">
    <property type="entry name" value="MUTSac"/>
    <property type="match status" value="1"/>
</dbReference>
<keyword evidence="6" id="KW-0238">DNA-binding</keyword>
<evidence type="ECO:0000256" key="10">
    <source>
        <dbReference type="ARBA" id="ARBA00029792"/>
    </source>
</evidence>
<comment type="caution">
    <text evidence="14">The sequence shown here is derived from an EMBL/GenBank/DDBJ whole genome shotgun (WGS) entry which is preliminary data.</text>
</comment>
<dbReference type="InterPro" id="IPR036187">
    <property type="entry name" value="DNA_mismatch_repair_MutS_sf"/>
</dbReference>
<feature type="compositionally biased region" description="Basic residues" evidence="12">
    <location>
        <begin position="179"/>
        <end position="199"/>
    </location>
</feature>
<keyword evidence="7" id="KW-0234">DNA repair</keyword>
<gene>
    <name evidence="14" type="ORF">EVG20_g7060</name>
</gene>
<protein>
    <recommendedName>
        <fullName evidence="2 11">DNA mismatch repair protein MSH3</fullName>
    </recommendedName>
    <alternativeName>
        <fullName evidence="2 11">DNA mismatch repair protein MSH3</fullName>
    </alternativeName>
    <alternativeName>
        <fullName evidence="10">MutS protein homolog 3</fullName>
    </alternativeName>
</protein>
<dbReference type="Gene3D" id="3.30.420.110">
    <property type="entry name" value="MutS, connector domain"/>
    <property type="match status" value="1"/>
</dbReference>
<dbReference type="SUPFAM" id="SSF55271">
    <property type="entry name" value="DNA repair protein MutS, domain I"/>
    <property type="match status" value="1"/>
</dbReference>
<keyword evidence="3" id="KW-0547">Nucleotide-binding</keyword>
<dbReference type="InterPro" id="IPR007696">
    <property type="entry name" value="DNA_mismatch_repair_MutS_core"/>
</dbReference>
<dbReference type="GO" id="GO:0005634">
    <property type="term" value="C:nucleus"/>
    <property type="evidence" value="ECO:0007669"/>
    <property type="project" value="TreeGrafter"/>
</dbReference>
<evidence type="ECO:0000256" key="4">
    <source>
        <dbReference type="ARBA" id="ARBA00022763"/>
    </source>
</evidence>
<dbReference type="InterPro" id="IPR036678">
    <property type="entry name" value="MutS_con_dom_sf"/>
</dbReference>
<feature type="region of interest" description="Disordered" evidence="12">
    <location>
        <begin position="1"/>
        <end position="117"/>
    </location>
</feature>
<reference evidence="14 15" key="1">
    <citation type="submission" date="2019-02" db="EMBL/GenBank/DDBJ databases">
        <title>Genome sequencing of the rare red list fungi Dentipellis fragilis.</title>
        <authorList>
            <person name="Buettner E."/>
            <person name="Kellner H."/>
        </authorList>
    </citation>
    <scope>NUCLEOTIDE SEQUENCE [LARGE SCALE GENOMIC DNA]</scope>
    <source>
        <strain evidence="14 15">DSM 105465</strain>
    </source>
</reference>
<feature type="region of interest" description="Disordered" evidence="12">
    <location>
        <begin position="141"/>
        <end position="210"/>
    </location>
</feature>
<dbReference type="Pfam" id="PF05192">
    <property type="entry name" value="MutS_III"/>
    <property type="match status" value="1"/>
</dbReference>
<dbReference type="Gene3D" id="3.40.1170.10">
    <property type="entry name" value="DNA repair protein MutS, domain I"/>
    <property type="match status" value="1"/>
</dbReference>
<dbReference type="PANTHER" id="PTHR11361">
    <property type="entry name" value="DNA MISMATCH REPAIR PROTEIN MUTS FAMILY MEMBER"/>
    <property type="match status" value="1"/>
</dbReference>
<dbReference type="GO" id="GO:0006298">
    <property type="term" value="P:mismatch repair"/>
    <property type="evidence" value="ECO:0007669"/>
    <property type="project" value="InterPro"/>
</dbReference>
<evidence type="ECO:0000259" key="13">
    <source>
        <dbReference type="PROSITE" id="PS00486"/>
    </source>
</evidence>
<dbReference type="SUPFAM" id="SSF48334">
    <property type="entry name" value="DNA repair protein MutS, domain III"/>
    <property type="match status" value="1"/>
</dbReference>
<dbReference type="InterPro" id="IPR027417">
    <property type="entry name" value="P-loop_NTPase"/>
</dbReference>
<proteinExistence type="inferred from homology"/>
<dbReference type="GO" id="GO:0006312">
    <property type="term" value="P:mitotic recombination"/>
    <property type="evidence" value="ECO:0007669"/>
    <property type="project" value="TreeGrafter"/>
</dbReference>
<dbReference type="GO" id="GO:0005524">
    <property type="term" value="F:ATP binding"/>
    <property type="evidence" value="ECO:0007669"/>
    <property type="project" value="UniProtKB-UniRule"/>
</dbReference>
<keyword evidence="15" id="KW-1185">Reference proteome</keyword>
<evidence type="ECO:0000256" key="9">
    <source>
        <dbReference type="ARBA" id="ARBA00025902"/>
    </source>
</evidence>
<dbReference type="Pfam" id="PF00488">
    <property type="entry name" value="MutS_V"/>
    <property type="match status" value="1"/>
</dbReference>
<dbReference type="SMART" id="SM00533">
    <property type="entry name" value="MUTSd"/>
    <property type="match status" value="1"/>
</dbReference>
<dbReference type="EMBL" id="SEOQ01000510">
    <property type="protein sequence ID" value="TFY61426.1"/>
    <property type="molecule type" value="Genomic_DNA"/>
</dbReference>
<evidence type="ECO:0000256" key="6">
    <source>
        <dbReference type="ARBA" id="ARBA00023125"/>
    </source>
</evidence>
<feature type="domain" description="DNA mismatch repair proteins mutS family" evidence="13">
    <location>
        <begin position="946"/>
        <end position="962"/>
    </location>
</feature>
<dbReference type="NCBIfam" id="NF003810">
    <property type="entry name" value="PRK05399.1"/>
    <property type="match status" value="1"/>
</dbReference>
<dbReference type="InterPro" id="IPR016151">
    <property type="entry name" value="DNA_mismatch_repair_MutS_N"/>
</dbReference>
<evidence type="ECO:0000256" key="1">
    <source>
        <dbReference type="ARBA" id="ARBA00007094"/>
    </source>
</evidence>
<evidence type="ECO:0000256" key="7">
    <source>
        <dbReference type="ARBA" id="ARBA00023204"/>
    </source>
</evidence>
<dbReference type="Pfam" id="PF05188">
    <property type="entry name" value="MutS_II"/>
    <property type="match status" value="1"/>
</dbReference>
<evidence type="ECO:0000256" key="8">
    <source>
        <dbReference type="ARBA" id="ARBA00025373"/>
    </source>
</evidence>
<dbReference type="Gene3D" id="1.10.1420.10">
    <property type="match status" value="2"/>
</dbReference>
<dbReference type="InterPro" id="IPR007695">
    <property type="entry name" value="DNA_mismatch_repair_MutS-lik_N"/>
</dbReference>
<dbReference type="PANTHER" id="PTHR11361:SF122">
    <property type="entry name" value="DNA MISMATCH REPAIR PROTEIN MSH3"/>
    <property type="match status" value="1"/>
</dbReference>
<dbReference type="InterPro" id="IPR000432">
    <property type="entry name" value="DNA_mismatch_repair_MutS_C"/>
</dbReference>
<comment type="subunit">
    <text evidence="9">Heterodimer consisting of MSH2-MSH3 (MutS beta). Forms a ternary complex with MutL alpha (MLH1-PMS1).</text>
</comment>
<dbReference type="FunFam" id="1.10.1420.10:FF:000004">
    <property type="entry name" value="DNA mismatch repair protein Msh3"/>
    <property type="match status" value="1"/>
</dbReference>
<feature type="compositionally biased region" description="Polar residues" evidence="12">
    <location>
        <begin position="15"/>
        <end position="26"/>
    </location>
</feature>
<name>A0A4Y9YFU6_9AGAM</name>
<dbReference type="Pfam" id="PF01624">
    <property type="entry name" value="MutS_I"/>
    <property type="match status" value="1"/>
</dbReference>
<dbReference type="Gene3D" id="3.40.50.300">
    <property type="entry name" value="P-loop containing nucleotide triphosphate hydrolases"/>
    <property type="match status" value="1"/>
</dbReference>
<dbReference type="PROSITE" id="PS00486">
    <property type="entry name" value="DNA_MISMATCH_REPAIR_2"/>
    <property type="match status" value="1"/>
</dbReference>
<organism evidence="14 15">
    <name type="scientific">Dentipellis fragilis</name>
    <dbReference type="NCBI Taxonomy" id="205917"/>
    <lineage>
        <taxon>Eukaryota</taxon>
        <taxon>Fungi</taxon>
        <taxon>Dikarya</taxon>
        <taxon>Basidiomycota</taxon>
        <taxon>Agaricomycotina</taxon>
        <taxon>Agaricomycetes</taxon>
        <taxon>Russulales</taxon>
        <taxon>Hericiaceae</taxon>
        <taxon>Dentipellis</taxon>
    </lineage>
</organism>